<keyword evidence="2" id="KW-1185">Reference proteome</keyword>
<dbReference type="KEGG" id="lmoi:VV02_09440"/>
<accession>A0A0K1JHG5</accession>
<dbReference type="EMBL" id="CP011112">
    <property type="protein sequence ID" value="AKU16028.1"/>
    <property type="molecule type" value="Genomic_DNA"/>
</dbReference>
<dbReference type="RefSeq" id="WP_052591164.1">
    <property type="nucleotide sequence ID" value="NZ_CP011112.1"/>
</dbReference>
<name>A0A0K1JHG5_9MICO</name>
<gene>
    <name evidence="1" type="ORF">VV02_09440</name>
</gene>
<sequence length="362" mass="37762">MSSSPEPSVRRTRVALLAGLAVVVLAAVAALGAWSVLKDRAEAGQVIRGGLTDVSGRSRPVLLPLGQVDVTVSEPVESVPEGASVDAPRAPWGGSFVGVSWETGYMGGFPTWATVPLGMAPVQPHVHLVVGGHRYPVPGASGGDIVGRRKETIHGEGKAWIAVDGEPKQPVIEIEYDGVTQRVDIATGRRESGRAAPLYSLDRQGAHFRTCPAPRISGLGGVLSVDAKCGVATPLRLPYVSGLGWAKPGREWAVINASVSLPSDGEWRAAAGSGPAADYDLEPVSTTFTLDGRAPRPTPELKDAAFDATRGTGSVVFDVPVNGTGTLRIMQRARAELDDVNGARPPQSDASIILDRAMTLAP</sequence>
<organism evidence="1 2">
    <name type="scientific">Luteipulveratus mongoliensis</name>
    <dbReference type="NCBI Taxonomy" id="571913"/>
    <lineage>
        <taxon>Bacteria</taxon>
        <taxon>Bacillati</taxon>
        <taxon>Actinomycetota</taxon>
        <taxon>Actinomycetes</taxon>
        <taxon>Micrococcales</taxon>
        <taxon>Dermacoccaceae</taxon>
        <taxon>Luteipulveratus</taxon>
    </lineage>
</organism>
<proteinExistence type="predicted"/>
<dbReference type="OrthoDB" id="4855458at2"/>
<evidence type="ECO:0000313" key="2">
    <source>
        <dbReference type="Proteomes" id="UP000066480"/>
    </source>
</evidence>
<evidence type="ECO:0000313" key="1">
    <source>
        <dbReference type="EMBL" id="AKU16028.1"/>
    </source>
</evidence>
<dbReference type="AlphaFoldDB" id="A0A0K1JHG5"/>
<dbReference type="Proteomes" id="UP000066480">
    <property type="component" value="Chromosome"/>
</dbReference>
<protein>
    <submittedName>
        <fullName evidence="1">Uncharacterized protein</fullName>
    </submittedName>
</protein>
<dbReference type="STRING" id="571913.VV02_09440"/>
<reference evidence="1 2" key="1">
    <citation type="submission" date="2015-03" db="EMBL/GenBank/DDBJ databases">
        <title>Luteipulveratus halotolerans sp. nov., a novel actinobacterium (Dermacoccaceae) from Sarawak, Malaysia.</title>
        <authorList>
            <person name="Juboi H."/>
            <person name="Basik A."/>
            <person name="Shamsul S.S."/>
            <person name="Arnold P."/>
            <person name="Schmitt E.K."/>
            <person name="Sanglier J.-J."/>
            <person name="Yeo T."/>
        </authorList>
    </citation>
    <scope>NUCLEOTIDE SEQUENCE [LARGE SCALE GENOMIC DNA]</scope>
    <source>
        <strain evidence="1 2">MN07-A0370</strain>
    </source>
</reference>